<dbReference type="SMART" id="SM00835">
    <property type="entry name" value="Cupin_1"/>
    <property type="match status" value="1"/>
</dbReference>
<dbReference type="Gene3D" id="2.60.120.10">
    <property type="entry name" value="Jelly Rolls"/>
    <property type="match status" value="2"/>
</dbReference>
<dbReference type="PANTHER" id="PTHR31189">
    <property type="entry name" value="OS03G0336100 PROTEIN-RELATED"/>
    <property type="match status" value="1"/>
</dbReference>
<dbReference type="FunCoup" id="A0A7J7E1D0">
    <property type="interactions" value="245"/>
</dbReference>
<dbReference type="SUPFAM" id="SSF51182">
    <property type="entry name" value="RmlC-like cupins"/>
    <property type="match status" value="2"/>
</dbReference>
<evidence type="ECO:0000313" key="5">
    <source>
        <dbReference type="EMBL" id="KAF5752254.1"/>
    </source>
</evidence>
<organism evidence="5 6">
    <name type="scientific">Tripterygium wilfordii</name>
    <name type="common">Thunder God vine</name>
    <dbReference type="NCBI Taxonomy" id="458696"/>
    <lineage>
        <taxon>Eukaryota</taxon>
        <taxon>Viridiplantae</taxon>
        <taxon>Streptophyta</taxon>
        <taxon>Embryophyta</taxon>
        <taxon>Tracheophyta</taxon>
        <taxon>Spermatophyta</taxon>
        <taxon>Magnoliopsida</taxon>
        <taxon>eudicotyledons</taxon>
        <taxon>Gunneridae</taxon>
        <taxon>Pentapetalae</taxon>
        <taxon>rosids</taxon>
        <taxon>fabids</taxon>
        <taxon>Celastrales</taxon>
        <taxon>Celastraceae</taxon>
        <taxon>Tripterygium</taxon>
    </lineage>
</organism>
<comment type="similarity">
    <text evidence="1">Belongs to the 7S seed storage protein family.</text>
</comment>
<dbReference type="EMBL" id="JAAARO010000001">
    <property type="protein sequence ID" value="KAF5752254.1"/>
    <property type="molecule type" value="Genomic_DNA"/>
</dbReference>
<feature type="compositionally biased region" description="Basic and acidic residues" evidence="2">
    <location>
        <begin position="349"/>
        <end position="358"/>
    </location>
</feature>
<sequence length="476" mass="54221">MMIKTEHALLLLIFSVLLSPLLLLSLAYEVPYPKTEAERCLERCYKAETEFSGLLEYADKCQRKYEGGIKEGRGGEEKQRGNPYYFHAESLQSRFRTQEGHVRVLERFSEKSELLAGIDNFRLAMLEANPNTFVVPHHCKGTISLVRQKKESYNLVRGSVVCVPAGTTVYLVNQDNNEKLNIVKLMQSVNAPGQFKEYFAGGGTNPEPYYTVFSDDILERVLNTPRDELPRLFGQQKKGMIMKATKEQLRGLSRHVSSPGATSHDSNAPFNLLNQRPRYSNEHGQFFEASPEEFKQLQTMDLYVAFSDMDKGSIMAPHYNSRATTVVVVVEGHARIEMGCPHLSQESQGQRREQRTEQEGYYQKISSHLSPGDVFIIPAGHPFTIVASENEKLRTVGFGIHAWNNQRSFLAGRDNIVQQLEKEAKEMSFNVPAEQVEKVFSRQRESFYLGGTQQWQRREEGRGHPLTSIFDFPGFF</sequence>
<evidence type="ECO:0000259" key="4">
    <source>
        <dbReference type="SMART" id="SM00835"/>
    </source>
</evidence>
<dbReference type="InterPro" id="IPR006045">
    <property type="entry name" value="Cupin_1"/>
</dbReference>
<reference evidence="5 6" key="1">
    <citation type="journal article" date="2020" name="Nat. Commun.">
        <title>Genome of Tripterygium wilfordii and identification of cytochrome P450 involved in triptolide biosynthesis.</title>
        <authorList>
            <person name="Tu L."/>
            <person name="Su P."/>
            <person name="Zhang Z."/>
            <person name="Gao L."/>
            <person name="Wang J."/>
            <person name="Hu T."/>
            <person name="Zhou J."/>
            <person name="Zhang Y."/>
            <person name="Zhao Y."/>
            <person name="Liu Y."/>
            <person name="Song Y."/>
            <person name="Tong Y."/>
            <person name="Lu Y."/>
            <person name="Yang J."/>
            <person name="Xu C."/>
            <person name="Jia M."/>
            <person name="Peters R.J."/>
            <person name="Huang L."/>
            <person name="Gao W."/>
        </authorList>
    </citation>
    <scope>NUCLEOTIDE SEQUENCE [LARGE SCALE GENOMIC DNA]</scope>
    <source>
        <strain evidence="6">cv. XIE 37</strain>
        <tissue evidence="5">Leaf</tissue>
    </source>
</reference>
<comment type="caution">
    <text evidence="5">The sequence shown here is derived from an EMBL/GenBank/DDBJ whole genome shotgun (WGS) entry which is preliminary data.</text>
</comment>
<evidence type="ECO:0000256" key="3">
    <source>
        <dbReference type="SAM" id="SignalP"/>
    </source>
</evidence>
<dbReference type="AlphaFoldDB" id="A0A7J7E1D0"/>
<accession>A0A7J7E1D0</accession>
<keyword evidence="3" id="KW-0732">Signal</keyword>
<dbReference type="PANTHER" id="PTHR31189:SF41">
    <property type="entry name" value="VICILIN C72"/>
    <property type="match status" value="1"/>
</dbReference>
<dbReference type="Pfam" id="PF00190">
    <property type="entry name" value="Cupin_1"/>
    <property type="match status" value="1"/>
</dbReference>
<feature type="region of interest" description="Disordered" evidence="2">
    <location>
        <begin position="340"/>
        <end position="360"/>
    </location>
</feature>
<feature type="chain" id="PRO_5029881005" evidence="3">
    <location>
        <begin position="28"/>
        <end position="476"/>
    </location>
</feature>
<evidence type="ECO:0000256" key="1">
    <source>
        <dbReference type="ARBA" id="ARBA00023597"/>
    </source>
</evidence>
<dbReference type="InterPro" id="IPR014710">
    <property type="entry name" value="RmlC-like_jellyroll"/>
</dbReference>
<protein>
    <submittedName>
        <fullName evidence="5">Vicilin-like antimicrobial peptides 2-2</fullName>
    </submittedName>
</protein>
<proteinExistence type="inferred from homology"/>
<name>A0A7J7E1D0_TRIWF</name>
<feature type="signal peptide" evidence="3">
    <location>
        <begin position="1"/>
        <end position="27"/>
    </location>
</feature>
<keyword evidence="6" id="KW-1185">Reference proteome</keyword>
<evidence type="ECO:0000256" key="2">
    <source>
        <dbReference type="SAM" id="MobiDB-lite"/>
    </source>
</evidence>
<dbReference type="InterPro" id="IPR011051">
    <property type="entry name" value="RmlC_Cupin_sf"/>
</dbReference>
<dbReference type="InterPro" id="IPR050253">
    <property type="entry name" value="Seed_Storage-Functional"/>
</dbReference>
<dbReference type="CDD" id="cd02244">
    <property type="entry name" value="cupin_7S_vicilin-like_N"/>
    <property type="match status" value="1"/>
</dbReference>
<evidence type="ECO:0000313" key="6">
    <source>
        <dbReference type="Proteomes" id="UP000593562"/>
    </source>
</evidence>
<dbReference type="CDD" id="cd02245">
    <property type="entry name" value="cupin_7S_vicilin-like_C"/>
    <property type="match status" value="1"/>
</dbReference>
<dbReference type="Proteomes" id="UP000593562">
    <property type="component" value="Unassembled WGS sequence"/>
</dbReference>
<dbReference type="InParanoid" id="A0A7J7E1D0"/>
<gene>
    <name evidence="5" type="ORF">HS088_TW01G00162</name>
</gene>
<feature type="domain" description="Cupin type-1" evidence="4">
    <location>
        <begin position="270"/>
        <end position="437"/>
    </location>
</feature>